<feature type="domain" description="VOC" evidence="12">
    <location>
        <begin position="23"/>
        <end position="172"/>
    </location>
</feature>
<dbReference type="eggNOG" id="COG0346">
    <property type="taxonomic scope" value="Bacteria"/>
</dbReference>
<evidence type="ECO:0000256" key="1">
    <source>
        <dbReference type="ARBA" id="ARBA00005008"/>
    </source>
</evidence>
<dbReference type="PROSITE" id="PS00934">
    <property type="entry name" value="GLYOXALASE_I_1"/>
    <property type="match status" value="1"/>
</dbReference>
<dbReference type="PROSITE" id="PS00935">
    <property type="entry name" value="GLYOXALASE_I_2"/>
    <property type="match status" value="1"/>
</dbReference>
<dbReference type="SUPFAM" id="SSF54593">
    <property type="entry name" value="Glyoxalase/Bleomycin resistance protein/Dihydroxybiphenyl dioxygenase"/>
    <property type="match status" value="1"/>
</dbReference>
<comment type="pathway">
    <text evidence="1 11">Secondary metabolite metabolism; methylglyoxal degradation; (R)-lactate from methylglyoxal: step 1/2.</text>
</comment>
<keyword evidence="14" id="KW-1185">Reference proteome</keyword>
<dbReference type="RefSeq" id="WP_009725872.1">
    <property type="nucleotide sequence ID" value="NZ_APHR01000019.1"/>
</dbReference>
<dbReference type="STRING" id="1286106.MPL1_04252"/>
<dbReference type="InterPro" id="IPR018146">
    <property type="entry name" value="Glyoxalase_1_CS"/>
</dbReference>
<comment type="caution">
    <text evidence="13">The sequence shown here is derived from an EMBL/GenBank/DDBJ whole genome shotgun (WGS) entry which is preliminary data.</text>
</comment>
<evidence type="ECO:0000259" key="12">
    <source>
        <dbReference type="PROSITE" id="PS51819"/>
    </source>
</evidence>
<dbReference type="PANTHER" id="PTHR10374">
    <property type="entry name" value="LACTOYLGLUTATHIONE LYASE GLYOXALASE I"/>
    <property type="match status" value="1"/>
</dbReference>
<accession>M7PSY6</accession>
<feature type="binding site" evidence="9">
    <location>
        <position position="118"/>
    </location>
    <ligand>
        <name>substrate</name>
        <note>ligand shared between dimeric partners</note>
    </ligand>
</feature>
<evidence type="ECO:0000256" key="3">
    <source>
        <dbReference type="ARBA" id="ARBA00012081"/>
    </source>
</evidence>
<gene>
    <name evidence="13" type="ORF">MPL1_04252</name>
</gene>
<evidence type="ECO:0000256" key="4">
    <source>
        <dbReference type="ARBA" id="ARBA00022596"/>
    </source>
</evidence>
<evidence type="ECO:0000256" key="11">
    <source>
        <dbReference type="RuleBase" id="RU361179"/>
    </source>
</evidence>
<comment type="cofactor">
    <cofactor evidence="11">
        <name>Ni(2+)</name>
        <dbReference type="ChEBI" id="CHEBI:49786"/>
    </cofactor>
    <text evidence="11">Binds 1 nickel ion per subunit.</text>
</comment>
<reference evidence="13 14" key="1">
    <citation type="journal article" date="2013" name="Genome Announc.">
        <title>Draft Genome Sequence of Methylophaga lonarensis MPLT, a Haloalkaliphilic (Non-Methane-Utilizing) Methylotroph.</title>
        <authorList>
            <person name="Shetty S.A."/>
            <person name="Marathe N.P."/>
            <person name="Munot H."/>
            <person name="Antony C.P."/>
            <person name="Dhotre D.P."/>
            <person name="Murrell J.C."/>
            <person name="Shouche Y.S."/>
        </authorList>
    </citation>
    <scope>NUCLEOTIDE SEQUENCE [LARGE SCALE GENOMIC DNA]</scope>
    <source>
        <strain evidence="13 14">MPL</strain>
    </source>
</reference>
<keyword evidence="4 11" id="KW-0533">Nickel</keyword>
<protein>
    <recommendedName>
        <fullName evidence="3 11">Lactoylglutathione lyase</fullName>
        <ecNumber evidence="3 11">4.4.1.5</ecNumber>
    </recommendedName>
    <alternativeName>
        <fullName evidence="11">Glyoxalase I</fullName>
    </alternativeName>
</protein>
<dbReference type="PANTHER" id="PTHR10374:SF30">
    <property type="entry name" value="LACTOYLGLUTATHIONE LYASE"/>
    <property type="match status" value="1"/>
</dbReference>
<dbReference type="PATRIC" id="fig|1286106.3.peg.851"/>
<comment type="catalytic activity">
    <reaction evidence="11">
        <text>(R)-S-lactoylglutathione = methylglyoxal + glutathione</text>
        <dbReference type="Rhea" id="RHEA:19069"/>
        <dbReference type="ChEBI" id="CHEBI:17158"/>
        <dbReference type="ChEBI" id="CHEBI:57474"/>
        <dbReference type="ChEBI" id="CHEBI:57925"/>
        <dbReference type="EC" id="4.4.1.5"/>
    </reaction>
</comment>
<feature type="binding site" evidence="9">
    <location>
        <position position="122"/>
    </location>
    <ligand>
        <name>substrate</name>
        <note>ligand shared between dimeric partners</note>
    </ligand>
</feature>
<comment type="function">
    <text evidence="11">Catalyzes the conversion of hemimercaptal, formed from methylglyoxal and glutathione, to S-lactoylglutathione.</text>
</comment>
<dbReference type="EC" id="4.4.1.5" evidence="3 11"/>
<keyword evidence="6 10" id="KW-0862">Zinc</keyword>
<feature type="binding site" evidence="9">
    <location>
        <position position="26"/>
    </location>
    <ligand>
        <name>substrate</name>
        <note>ligand shared between dimeric partners</note>
    </ligand>
</feature>
<evidence type="ECO:0000256" key="2">
    <source>
        <dbReference type="ARBA" id="ARBA00010363"/>
    </source>
</evidence>
<dbReference type="AlphaFoldDB" id="M7PSY6"/>
<feature type="binding site" evidence="9">
    <location>
        <begin position="152"/>
        <end position="153"/>
    </location>
    <ligand>
        <name>substrate</name>
        <note>ligand shared between dimeric partners</note>
    </ligand>
</feature>
<sequence>MSRHLEHAPGLSEQHDPATHEYVFNQTMLRIKAPERSLHFYSEVMGMTLVKRLDFPEMAFSLYFMAAISPSDRKNWSEDSDTRIEQTFGRPALLELTHNWGDEDKADFAYHNGNSEPRGFGHIGFAVPDIDAACARFESLGVPFVKKPQDGKMKGIAFIQDPDGYWIEIFTPSRLPAMLSAHVTD</sequence>
<dbReference type="UniPathway" id="UPA00619">
    <property type="reaction ID" value="UER00675"/>
</dbReference>
<comment type="cofactor">
    <cofactor evidence="10">
        <name>Zn(2+)</name>
        <dbReference type="ChEBI" id="CHEBI:29105"/>
    </cofactor>
    <text evidence="10">Binds 1 zinc ion per subunit. In the homodimer, two zinc ions are bound between subunits.</text>
</comment>
<dbReference type="EMBL" id="APHR01000019">
    <property type="protein sequence ID" value="EMR13579.1"/>
    <property type="molecule type" value="Genomic_DNA"/>
</dbReference>
<dbReference type="InterPro" id="IPR004361">
    <property type="entry name" value="Glyoxalase_1"/>
</dbReference>
<keyword evidence="7 11" id="KW-0456">Lyase</keyword>
<dbReference type="Gene3D" id="3.10.180.10">
    <property type="entry name" value="2,3-Dihydroxybiphenyl 1,2-Dioxygenase, domain 1"/>
    <property type="match status" value="1"/>
</dbReference>
<evidence type="ECO:0000256" key="7">
    <source>
        <dbReference type="ARBA" id="ARBA00023239"/>
    </source>
</evidence>
<dbReference type="NCBIfam" id="TIGR00068">
    <property type="entry name" value="glyox_I"/>
    <property type="match status" value="1"/>
</dbReference>
<dbReference type="InterPro" id="IPR004360">
    <property type="entry name" value="Glyas_Fos-R_dOase_dom"/>
</dbReference>
<dbReference type="OrthoDB" id="9789841at2"/>
<dbReference type="GO" id="GO:0046872">
    <property type="term" value="F:metal ion binding"/>
    <property type="evidence" value="ECO:0007669"/>
    <property type="project" value="UniProtKB-UniRule"/>
</dbReference>
<evidence type="ECO:0000313" key="13">
    <source>
        <dbReference type="EMBL" id="EMR13579.1"/>
    </source>
</evidence>
<evidence type="ECO:0000256" key="6">
    <source>
        <dbReference type="ARBA" id="ARBA00022833"/>
    </source>
</evidence>
<feature type="binding site" evidence="10">
    <location>
        <position position="26"/>
    </location>
    <ligand>
        <name>Zn(2+)</name>
        <dbReference type="ChEBI" id="CHEBI:29105"/>
        <note>ligand shared between dimeric partners</note>
    </ligand>
</feature>
<feature type="binding site" evidence="9">
    <location>
        <position position="99"/>
    </location>
    <ligand>
        <name>substrate</name>
        <note>ligand shared between dimeric partners</note>
    </ligand>
</feature>
<evidence type="ECO:0000256" key="9">
    <source>
        <dbReference type="PIRSR" id="PIRSR604361-2"/>
    </source>
</evidence>
<evidence type="ECO:0000313" key="14">
    <source>
        <dbReference type="Proteomes" id="UP000012019"/>
    </source>
</evidence>
<keyword evidence="5 10" id="KW-0479">Metal-binding</keyword>
<comment type="similarity">
    <text evidence="2 11">Belongs to the glyoxalase I family.</text>
</comment>
<organism evidence="13 14">
    <name type="scientific">Methylophaga lonarensis MPL</name>
    <dbReference type="NCBI Taxonomy" id="1286106"/>
    <lineage>
        <taxon>Bacteria</taxon>
        <taxon>Pseudomonadati</taxon>
        <taxon>Pseudomonadota</taxon>
        <taxon>Gammaproteobacteria</taxon>
        <taxon>Thiotrichales</taxon>
        <taxon>Piscirickettsiaceae</taxon>
        <taxon>Methylophaga</taxon>
    </lineage>
</organism>
<name>M7PSY6_9GAMM</name>
<dbReference type="CDD" id="cd07233">
    <property type="entry name" value="GlxI_Zn"/>
    <property type="match status" value="1"/>
</dbReference>
<dbReference type="GO" id="GO:0004462">
    <property type="term" value="F:lactoylglutathione lyase activity"/>
    <property type="evidence" value="ECO:0007669"/>
    <property type="project" value="UniProtKB-UniRule"/>
</dbReference>
<evidence type="ECO:0000256" key="5">
    <source>
        <dbReference type="ARBA" id="ARBA00022723"/>
    </source>
</evidence>
<feature type="binding site" evidence="9">
    <location>
        <position position="30"/>
    </location>
    <ligand>
        <name>substrate</name>
        <note>ligand shared between dimeric partners</note>
    </ligand>
</feature>
<evidence type="ECO:0000256" key="10">
    <source>
        <dbReference type="PIRSR" id="PIRSR604361-3"/>
    </source>
</evidence>
<feature type="binding site" evidence="10">
    <location>
        <position position="122"/>
    </location>
    <ligand>
        <name>Zn(2+)</name>
        <dbReference type="ChEBI" id="CHEBI:29105"/>
        <note>ligand shared between dimeric partners</note>
    </ligand>
</feature>
<feature type="active site" description="Proton donor/acceptor" evidence="8">
    <location>
        <position position="168"/>
    </location>
</feature>
<feature type="binding site" evidence="10">
    <location>
        <position position="168"/>
    </location>
    <ligand>
        <name>Zn(2+)</name>
        <dbReference type="ChEBI" id="CHEBI:29105"/>
        <note>ligand shared between dimeric partners</note>
    </ligand>
</feature>
<feature type="binding site" evidence="10">
    <location>
        <position position="95"/>
    </location>
    <ligand>
        <name>Zn(2+)</name>
        <dbReference type="ChEBI" id="CHEBI:29105"/>
        <note>ligand shared between dimeric partners</note>
    </ligand>
</feature>
<dbReference type="InterPro" id="IPR037523">
    <property type="entry name" value="VOC_core"/>
</dbReference>
<dbReference type="Pfam" id="PF00903">
    <property type="entry name" value="Glyoxalase"/>
    <property type="match status" value="1"/>
</dbReference>
<dbReference type="Proteomes" id="UP000012019">
    <property type="component" value="Unassembled WGS sequence"/>
</dbReference>
<dbReference type="InterPro" id="IPR029068">
    <property type="entry name" value="Glyas_Bleomycin-R_OHBP_Dase"/>
</dbReference>
<proteinExistence type="inferred from homology"/>
<evidence type="ECO:0000256" key="8">
    <source>
        <dbReference type="PIRSR" id="PIRSR604361-1"/>
    </source>
</evidence>
<dbReference type="PROSITE" id="PS51819">
    <property type="entry name" value="VOC"/>
    <property type="match status" value="1"/>
</dbReference>